<evidence type="ECO:0000313" key="2">
    <source>
        <dbReference type="EMBL" id="TVU40551.1"/>
    </source>
</evidence>
<dbReference type="Pfam" id="PF00931">
    <property type="entry name" value="NB-ARC"/>
    <property type="match status" value="1"/>
</dbReference>
<dbReference type="Pfam" id="PF04398">
    <property type="entry name" value="DUF538"/>
    <property type="match status" value="1"/>
</dbReference>
<organism evidence="2 3">
    <name type="scientific">Eragrostis curvula</name>
    <name type="common">weeping love grass</name>
    <dbReference type="NCBI Taxonomy" id="38414"/>
    <lineage>
        <taxon>Eukaryota</taxon>
        <taxon>Viridiplantae</taxon>
        <taxon>Streptophyta</taxon>
        <taxon>Embryophyta</taxon>
        <taxon>Tracheophyta</taxon>
        <taxon>Spermatophyta</taxon>
        <taxon>Magnoliopsida</taxon>
        <taxon>Liliopsida</taxon>
        <taxon>Poales</taxon>
        <taxon>Poaceae</taxon>
        <taxon>PACMAD clade</taxon>
        <taxon>Chloridoideae</taxon>
        <taxon>Eragrostideae</taxon>
        <taxon>Eragrostidinae</taxon>
        <taxon>Eragrostis</taxon>
    </lineage>
</organism>
<comment type="caution">
    <text evidence="2">The sequence shown here is derived from an EMBL/GenBank/DDBJ whole genome shotgun (WGS) entry which is preliminary data.</text>
</comment>
<proteinExistence type="predicted"/>
<name>A0A5J9VY39_9POAL</name>
<dbReference type="InterPro" id="IPR002182">
    <property type="entry name" value="NB-ARC"/>
</dbReference>
<feature type="domain" description="NB-ARC" evidence="1">
    <location>
        <begin position="286"/>
        <end position="443"/>
    </location>
</feature>
<dbReference type="EMBL" id="RWGY01000007">
    <property type="protein sequence ID" value="TVU40551.1"/>
    <property type="molecule type" value="Genomic_DNA"/>
</dbReference>
<dbReference type="SUPFAM" id="SSF141562">
    <property type="entry name" value="At5g01610-like"/>
    <property type="match status" value="1"/>
</dbReference>
<dbReference type="Gramene" id="TVU40551">
    <property type="protein sequence ID" value="TVU40551"/>
    <property type="gene ID" value="EJB05_14018"/>
</dbReference>
<evidence type="ECO:0000313" key="3">
    <source>
        <dbReference type="Proteomes" id="UP000324897"/>
    </source>
</evidence>
<dbReference type="PANTHER" id="PTHR33377:SF92">
    <property type="entry name" value="NB-ARC DOMAIN-CONTAINING PROTEIN"/>
    <property type="match status" value="1"/>
</dbReference>
<dbReference type="SUPFAM" id="SSF52540">
    <property type="entry name" value="P-loop containing nucleoside triphosphate hydrolases"/>
    <property type="match status" value="1"/>
</dbReference>
<dbReference type="PANTHER" id="PTHR33377">
    <property type="entry name" value="OS10G0134700 PROTEIN-RELATED"/>
    <property type="match status" value="1"/>
</dbReference>
<dbReference type="AlphaFoldDB" id="A0A5J9VY39"/>
<dbReference type="InterPro" id="IPR036758">
    <property type="entry name" value="At5g01610-like"/>
</dbReference>
<gene>
    <name evidence="2" type="ORF">EJB05_14018</name>
</gene>
<dbReference type="InterPro" id="IPR007493">
    <property type="entry name" value="DUF538"/>
</dbReference>
<reference evidence="2 3" key="1">
    <citation type="journal article" date="2019" name="Sci. Rep.">
        <title>A high-quality genome of Eragrostis curvula grass provides insights into Poaceae evolution and supports new strategies to enhance forage quality.</title>
        <authorList>
            <person name="Carballo J."/>
            <person name="Santos B.A.C.M."/>
            <person name="Zappacosta D."/>
            <person name="Garbus I."/>
            <person name="Selva J.P."/>
            <person name="Gallo C.A."/>
            <person name="Diaz A."/>
            <person name="Albertini E."/>
            <person name="Caccamo M."/>
            <person name="Echenique V."/>
        </authorList>
    </citation>
    <scope>NUCLEOTIDE SEQUENCE [LARGE SCALE GENOMIC DNA]</scope>
    <source>
        <strain evidence="3">cv. Victoria</strain>
        <tissue evidence="2">Leaf</tissue>
    </source>
</reference>
<dbReference type="Gene3D" id="2.30.240.10">
    <property type="entry name" value="At5g01610-like"/>
    <property type="match status" value="1"/>
</dbReference>
<accession>A0A5J9VY39</accession>
<dbReference type="Proteomes" id="UP000324897">
    <property type="component" value="Chromosome 4"/>
</dbReference>
<sequence>MASQIESHRTSAEVVKGDAICNKKTIELLEEIGLPKGLLPLEDIQEFGYNRATGFMWLVQGKKKVEHTFKKIKQTVSYAAEVTAFVEKGKLRKITGVKTKELMLWLSVVEVYIADATPEKVTFKTGTGLSDSFDATAFALGEMPILLSELLTSAGNAMEKREYRVLLVSKISKPTPLDVEDKLQRALLRAQVIADEAMGRLVTNHAMLLQLDMLTKAIYRGSYTLDTFSKNTHVFEQMEKSLDYLSSMIIDVKELVVFLTSYPCMYRQPYSMHLLLDNCMFGRQMEAERIINFLLQTQPHGAENLEVLPIIGPGKVGKSTLVAHVCKDERVLGHFSEVIVLHDHDFTDHELVTLIERCETKHQNQLSNSNKDRRVLFVVELVGDLKEDAWNMLYSASKRCVPRCSKIIVTSRSDKIKNLGTTEAVTLNYLSHEAYWYFFKTLTFGSINPEMHPRLAYVAMEIARVLNGSFLCIVGTAYLLRDNFEIHFWSKILAFLRRRVQKHVLRFGEHPFDLVDQNRISHHRRMVTPSEYFVVYRQYECPPEAEVPMIRTVDLMYGSIKCHGKFEALAWRSPLPPYYSYVYTCEIQEQKSTAAKRKRSMKIGVTLS</sequence>
<protein>
    <recommendedName>
        <fullName evidence="1">NB-ARC domain-containing protein</fullName>
    </recommendedName>
</protein>
<keyword evidence="3" id="KW-1185">Reference proteome</keyword>
<dbReference type="GO" id="GO:0043531">
    <property type="term" value="F:ADP binding"/>
    <property type="evidence" value="ECO:0007669"/>
    <property type="project" value="InterPro"/>
</dbReference>
<dbReference type="Gene3D" id="3.40.50.300">
    <property type="entry name" value="P-loop containing nucleotide triphosphate hydrolases"/>
    <property type="match status" value="1"/>
</dbReference>
<evidence type="ECO:0000259" key="1">
    <source>
        <dbReference type="Pfam" id="PF00931"/>
    </source>
</evidence>
<feature type="non-terminal residue" evidence="2">
    <location>
        <position position="1"/>
    </location>
</feature>
<dbReference type="OrthoDB" id="678011at2759"/>
<dbReference type="InterPro" id="IPR027417">
    <property type="entry name" value="P-loop_NTPase"/>
</dbReference>